<accession>A0A812I8Q2</accession>
<feature type="chain" id="PRO_5032918776" evidence="2">
    <location>
        <begin position="44"/>
        <end position="1030"/>
    </location>
</feature>
<organism evidence="3 4">
    <name type="scientific">Symbiodinium natans</name>
    <dbReference type="NCBI Taxonomy" id="878477"/>
    <lineage>
        <taxon>Eukaryota</taxon>
        <taxon>Sar</taxon>
        <taxon>Alveolata</taxon>
        <taxon>Dinophyceae</taxon>
        <taxon>Suessiales</taxon>
        <taxon>Symbiodiniaceae</taxon>
        <taxon>Symbiodinium</taxon>
    </lineage>
</organism>
<feature type="compositionally biased region" description="Low complexity" evidence="1">
    <location>
        <begin position="697"/>
        <end position="721"/>
    </location>
</feature>
<comment type="caution">
    <text evidence="3">The sequence shown here is derived from an EMBL/GenBank/DDBJ whole genome shotgun (WGS) entry which is preliminary data.</text>
</comment>
<evidence type="ECO:0000313" key="4">
    <source>
        <dbReference type="Proteomes" id="UP000604046"/>
    </source>
</evidence>
<feature type="region of interest" description="Disordered" evidence="1">
    <location>
        <begin position="617"/>
        <end position="646"/>
    </location>
</feature>
<evidence type="ECO:0000256" key="2">
    <source>
        <dbReference type="SAM" id="SignalP"/>
    </source>
</evidence>
<gene>
    <name evidence="3" type="primary">GIP</name>
    <name evidence="3" type="ORF">SNAT2548_LOCUS2863</name>
</gene>
<dbReference type="AlphaFoldDB" id="A0A812I8Q2"/>
<feature type="region of interest" description="Disordered" evidence="1">
    <location>
        <begin position="690"/>
        <end position="742"/>
    </location>
</feature>
<sequence length="1030" mass="112501">MPANAFEWFFIYAGPPAIPRDSPRFSWVLVGAMMSLCSLLALCMPEPPGPWRSVPSQEVLLCWEPMRSLFHRVMCVPSSGKAVLELSGASVKDRWLIAPVTSPLLSLGKLYRVGWSVGRDQDDNLVLERDGIKIPVYLKQNSLCVRGDIRVVMSDPTCDVRALQLHGPFLALTERFQVLSEGVRANRCNSSCLIDCATALAAHDVRFRTTLINGPQGWKLHELNAEVARLDDPESALPHQGIERLHEIITIATSARVNMLDLFPEGDIPAPAQPVPVRAESDDDDPMLPLEGLNEDRDVIEDQGAGIGRRAKTTFAGMSFWKGIMQKPTTAQLCHVSKRRFACPPMSRGGSERTCSTLSFDFAYTGRPKDPAKKLVCLVVADSHTGSRNAWALPRKGGTESMRYATAELCRYLNVLGHNEVTLKSDNEPTCLALKAAVKAYRTKLGLKTHIEAPEPGDHQSNPAEQAIEFLRQLTCTILAEYEKETKTAVGSLDPIHGWAWRHAGWMAHRFVKSHGITSFELVTGRPYNGKIISFGETCFGRIRSKVKGHPRWVRMLWLGKLTVSDAHVGVTPGGFLVSCRSVRRIPERFSDELCTVLRDMPYSQAAFLAGHVGQARAQRTPAGDDGPAVNAEVVPPEAPPPEQRLLPDDAMLSEIVPQLPRPSIAAGTPEPPTPHQAGIASADAVNEDVAMPEPSPAGVGASPSGSSSSGSSGSNQAGRSPPETPADHVAPGSSEPAPVRKKLRLMAVTKIGDQEFYHVDGESPDEEIEADLGDGDLEIADDGQEQTLDMPQSLIFPLDHGEPELSDEELARIDQIAMEYELQRLGRMKVLAQVDGPIPGHRTLTTKFVVTWRLKSFGWIRRARLVAREYHFLDPGAGGEFEPNPVPVETACNVSDVGTKSLNPGRTEYLLGLMGIKDADNGYAPLGQAHAAMIENARAIRAVCRDLKHFAKRGEASAQMLSIMLLALQMTPSSGQPDQDDDSDENTGLFHQCLMFFFTVLECFGEFLSQYPSVASAGLQVMLETTQTT</sequence>
<keyword evidence="2" id="KW-0732">Signal</keyword>
<evidence type="ECO:0000313" key="3">
    <source>
        <dbReference type="EMBL" id="CAE7021610.1"/>
    </source>
</evidence>
<protein>
    <submittedName>
        <fullName evidence="3">GIP protein</fullName>
    </submittedName>
</protein>
<feature type="signal peptide" evidence="2">
    <location>
        <begin position="1"/>
        <end position="43"/>
    </location>
</feature>
<keyword evidence="4" id="KW-1185">Reference proteome</keyword>
<name>A0A812I8Q2_9DINO</name>
<dbReference type="EMBL" id="CAJNDS010000171">
    <property type="protein sequence ID" value="CAE7021610.1"/>
    <property type="molecule type" value="Genomic_DNA"/>
</dbReference>
<reference evidence="3" key="1">
    <citation type="submission" date="2021-02" db="EMBL/GenBank/DDBJ databases">
        <authorList>
            <person name="Dougan E. K."/>
            <person name="Rhodes N."/>
            <person name="Thang M."/>
            <person name="Chan C."/>
        </authorList>
    </citation>
    <scope>NUCLEOTIDE SEQUENCE</scope>
</reference>
<evidence type="ECO:0000256" key="1">
    <source>
        <dbReference type="SAM" id="MobiDB-lite"/>
    </source>
</evidence>
<proteinExistence type="predicted"/>
<dbReference type="Proteomes" id="UP000604046">
    <property type="component" value="Unassembled WGS sequence"/>
</dbReference>